<dbReference type="InterPro" id="IPR039420">
    <property type="entry name" value="WalR-like"/>
</dbReference>
<evidence type="ECO:0000259" key="6">
    <source>
        <dbReference type="PROSITE" id="PS50110"/>
    </source>
</evidence>
<evidence type="ECO:0000256" key="4">
    <source>
        <dbReference type="ARBA" id="ARBA00023163"/>
    </source>
</evidence>
<dbReference type="RefSeq" id="WP_090631264.1">
    <property type="nucleotide sequence ID" value="NZ_FOCP01000010.1"/>
</dbReference>
<protein>
    <submittedName>
        <fullName evidence="7">DNA-binding response regulator, OmpR family, contains REC and winged-helix (WHTH) domain</fullName>
    </submittedName>
</protein>
<dbReference type="GO" id="GO:0000976">
    <property type="term" value="F:transcription cis-regulatory region binding"/>
    <property type="evidence" value="ECO:0007669"/>
    <property type="project" value="TreeGrafter"/>
</dbReference>
<dbReference type="PANTHER" id="PTHR48111">
    <property type="entry name" value="REGULATOR OF RPOS"/>
    <property type="match status" value="1"/>
</dbReference>
<organism evidence="7 8">
    <name type="scientific">Nitrosomonas marina</name>
    <dbReference type="NCBI Taxonomy" id="917"/>
    <lineage>
        <taxon>Bacteria</taxon>
        <taxon>Pseudomonadati</taxon>
        <taxon>Pseudomonadota</taxon>
        <taxon>Betaproteobacteria</taxon>
        <taxon>Nitrosomonadales</taxon>
        <taxon>Nitrosomonadaceae</taxon>
        <taxon>Nitrosomonas</taxon>
    </lineage>
</organism>
<feature type="modified residue" description="4-aspartylphosphate" evidence="5">
    <location>
        <position position="56"/>
    </location>
</feature>
<dbReference type="STRING" id="917.SAMN05216326_13613"/>
<evidence type="ECO:0000256" key="2">
    <source>
        <dbReference type="ARBA" id="ARBA00023015"/>
    </source>
</evidence>
<keyword evidence="4" id="KW-0804">Transcription</keyword>
<dbReference type="InterPro" id="IPR016032">
    <property type="entry name" value="Sig_transdc_resp-reg_C-effctor"/>
</dbReference>
<dbReference type="EMBL" id="FOCP01000010">
    <property type="protein sequence ID" value="SEN21367.1"/>
    <property type="molecule type" value="Genomic_DNA"/>
</dbReference>
<keyword evidence="3 7" id="KW-0238">DNA-binding</keyword>
<keyword evidence="2" id="KW-0805">Transcription regulation</keyword>
<sequence>MNFKTNASVLIIGCNRDMTGIHEFLFSRGYVVDSVDNTVAGFRMAVMSMYDVVILDSNPPGGAELCRRIRCNTDRYVPMLLLLARDSLESKLEGFNAGADDCMIKPVSLRELAARVKSLTKQINRIPTFRQLVEGASSDSGACAEKTFQQGKHIRLYTIIFQLIMYLIQNPNRIVKREEFEYAVWKRQPSGTEDKLRVYWPDLLQIIEHMLGRFRAKRACLRHTDK</sequence>
<dbReference type="InterPro" id="IPR036388">
    <property type="entry name" value="WH-like_DNA-bd_sf"/>
</dbReference>
<dbReference type="Proteomes" id="UP000199459">
    <property type="component" value="Unassembled WGS sequence"/>
</dbReference>
<dbReference type="GO" id="GO:0032993">
    <property type="term" value="C:protein-DNA complex"/>
    <property type="evidence" value="ECO:0007669"/>
    <property type="project" value="TreeGrafter"/>
</dbReference>
<proteinExistence type="predicted"/>
<evidence type="ECO:0000256" key="1">
    <source>
        <dbReference type="ARBA" id="ARBA00023012"/>
    </source>
</evidence>
<dbReference type="Gene3D" id="3.40.50.2300">
    <property type="match status" value="1"/>
</dbReference>
<evidence type="ECO:0000313" key="7">
    <source>
        <dbReference type="EMBL" id="SEN21367.1"/>
    </source>
</evidence>
<name>A0A1H8ER58_9PROT</name>
<keyword evidence="5" id="KW-0597">Phosphoprotein</keyword>
<accession>A0A1H8ER58</accession>
<dbReference type="SUPFAM" id="SSF46894">
    <property type="entry name" value="C-terminal effector domain of the bipartite response regulators"/>
    <property type="match status" value="1"/>
</dbReference>
<dbReference type="SMART" id="SM00448">
    <property type="entry name" value="REC"/>
    <property type="match status" value="1"/>
</dbReference>
<dbReference type="GO" id="GO:0006355">
    <property type="term" value="P:regulation of DNA-templated transcription"/>
    <property type="evidence" value="ECO:0007669"/>
    <property type="project" value="InterPro"/>
</dbReference>
<reference evidence="7 8" key="1">
    <citation type="submission" date="2016-10" db="EMBL/GenBank/DDBJ databases">
        <authorList>
            <person name="de Groot N.N."/>
        </authorList>
    </citation>
    <scope>NUCLEOTIDE SEQUENCE [LARGE SCALE GENOMIC DNA]</scope>
    <source>
        <strain evidence="7 8">Nm22</strain>
    </source>
</reference>
<evidence type="ECO:0000313" key="8">
    <source>
        <dbReference type="Proteomes" id="UP000199459"/>
    </source>
</evidence>
<evidence type="ECO:0000256" key="5">
    <source>
        <dbReference type="PROSITE-ProRule" id="PRU00169"/>
    </source>
</evidence>
<dbReference type="PANTHER" id="PTHR48111:SF22">
    <property type="entry name" value="REGULATOR OF RPOS"/>
    <property type="match status" value="1"/>
</dbReference>
<dbReference type="PROSITE" id="PS50110">
    <property type="entry name" value="RESPONSE_REGULATORY"/>
    <property type="match status" value="1"/>
</dbReference>
<gene>
    <name evidence="7" type="ORF">SAMN05216325_11064</name>
</gene>
<dbReference type="Gene3D" id="1.10.10.10">
    <property type="entry name" value="Winged helix-like DNA-binding domain superfamily/Winged helix DNA-binding domain"/>
    <property type="match status" value="1"/>
</dbReference>
<keyword evidence="1" id="KW-0902">Two-component regulatory system</keyword>
<dbReference type="InterPro" id="IPR001789">
    <property type="entry name" value="Sig_transdc_resp-reg_receiver"/>
</dbReference>
<dbReference type="SUPFAM" id="SSF52172">
    <property type="entry name" value="CheY-like"/>
    <property type="match status" value="1"/>
</dbReference>
<dbReference type="InterPro" id="IPR011006">
    <property type="entry name" value="CheY-like_superfamily"/>
</dbReference>
<dbReference type="OrthoDB" id="9802426at2"/>
<feature type="domain" description="Response regulatory" evidence="6">
    <location>
        <begin position="8"/>
        <end position="120"/>
    </location>
</feature>
<dbReference type="GO" id="GO:0000156">
    <property type="term" value="F:phosphorelay response regulator activity"/>
    <property type="evidence" value="ECO:0007669"/>
    <property type="project" value="TreeGrafter"/>
</dbReference>
<dbReference type="AlphaFoldDB" id="A0A1H8ER58"/>
<evidence type="ECO:0000256" key="3">
    <source>
        <dbReference type="ARBA" id="ARBA00023125"/>
    </source>
</evidence>
<dbReference type="GO" id="GO:0005829">
    <property type="term" value="C:cytosol"/>
    <property type="evidence" value="ECO:0007669"/>
    <property type="project" value="TreeGrafter"/>
</dbReference>
<dbReference type="Pfam" id="PF00072">
    <property type="entry name" value="Response_reg"/>
    <property type="match status" value="1"/>
</dbReference>